<dbReference type="EMBL" id="CP092869">
    <property type="protein sequence ID" value="UYV69825.1"/>
    <property type="molecule type" value="Genomic_DNA"/>
</dbReference>
<feature type="region of interest" description="Disordered" evidence="1">
    <location>
        <begin position="95"/>
        <end position="150"/>
    </location>
</feature>
<evidence type="ECO:0000313" key="3">
    <source>
        <dbReference type="Proteomes" id="UP001235939"/>
    </source>
</evidence>
<dbReference type="Proteomes" id="UP001235939">
    <property type="component" value="Chromosome 07"/>
</dbReference>
<keyword evidence="3" id="KW-1185">Reference proteome</keyword>
<feature type="non-terminal residue" evidence="2">
    <location>
        <position position="832"/>
    </location>
</feature>
<feature type="compositionally biased region" description="Low complexity" evidence="1">
    <location>
        <begin position="391"/>
        <end position="413"/>
    </location>
</feature>
<feature type="compositionally biased region" description="Pro residues" evidence="1">
    <location>
        <begin position="414"/>
        <end position="435"/>
    </location>
</feature>
<evidence type="ECO:0000256" key="1">
    <source>
        <dbReference type="SAM" id="MobiDB-lite"/>
    </source>
</evidence>
<feature type="compositionally biased region" description="Acidic residues" evidence="1">
    <location>
        <begin position="96"/>
        <end position="108"/>
    </location>
</feature>
<organism evidence="2 3">
    <name type="scientific">Cordylochernes scorpioides</name>
    <dbReference type="NCBI Taxonomy" id="51811"/>
    <lineage>
        <taxon>Eukaryota</taxon>
        <taxon>Metazoa</taxon>
        <taxon>Ecdysozoa</taxon>
        <taxon>Arthropoda</taxon>
        <taxon>Chelicerata</taxon>
        <taxon>Arachnida</taxon>
        <taxon>Pseudoscorpiones</taxon>
        <taxon>Cheliferoidea</taxon>
        <taxon>Chernetidae</taxon>
        <taxon>Cordylochernes</taxon>
    </lineage>
</organism>
<feature type="compositionally biased region" description="Basic and acidic residues" evidence="1">
    <location>
        <begin position="594"/>
        <end position="609"/>
    </location>
</feature>
<gene>
    <name evidence="2" type="ORF">LAZ67_7000895</name>
</gene>
<feature type="compositionally biased region" description="Polar residues" evidence="1">
    <location>
        <begin position="1"/>
        <end position="10"/>
    </location>
</feature>
<sequence length="832" mass="88873">MSRIATNSVRAESPSKAAQKPVRHSTQALTCAELSANEDLQRNISNNLSAKQSYANPPTGVKDANLAAVRGDVTTGSAAATSSNGAARVLGNWADYTEDQGPGEDDDFTVVKSKKRRRDSPGSPAAAAPSSGTRGAGATRRPRSSTGWAPRVEEVRTTRAHIAEARARQASSTEDHCVFVERSPELEPYHYLRAIDRMFGSTREVFQVTKMNGHLLVGLANRGMAERLVNEGLEVEGTLHRAFPFRKRAERITVGNLPFFVGDAAVISALSSFGQVTSIAPKLMKAGPYVYNDGRREAFIILREGMTIERLPTRLDISIKGEAWPAYLSSGIRCSRCRGQGHRRANCPLLAGQATAPGPATPTSPTSVPPVAAPGLPQQPSAHPPPPASPSPTMETPSASPAARALTPHAAPRPTTPVAPVPTEMAPPAPPPVTPVPSLRAPGSHEPAVPTLDIEMSVIEETSTSSTSSSKTSTRESLVTFIERNPGVSFAQTDALGLGREEVLDLLSSKTKAHKRGRHLTPPQSNALAGLINQILDLRPGGSSNIYKVLRQVISELRTGPAAVTSNKTKLTPAMITPPPPAPTEMEEDVPMTEEERCAPPLPEPRRTEPTPPTSQGQKTTPAMATPPPPPSVLMEDDSDCWTDLVDLIDELIHGPGLEPILRAFDADEFVDVVRDPEMWECVVAELSGQQKKMVAQLLDGLIERTRDSAPLIRRRLSETDALGLGREKVLDLLSSKTKAQQQGPLLSPLQSNALSGLIDNILDLRPGGQSNLYKILRQVKAELRTGPAAVSTPPLPAPQPAKPTPPVPHSKESAPTKVASLPALPIKIDED</sequence>
<accession>A0ABY6KRU5</accession>
<feature type="region of interest" description="Disordered" evidence="1">
    <location>
        <begin position="353"/>
        <end position="448"/>
    </location>
</feature>
<reference evidence="2 3" key="1">
    <citation type="submission" date="2022-01" db="EMBL/GenBank/DDBJ databases">
        <title>A chromosomal length assembly of Cordylochernes scorpioides.</title>
        <authorList>
            <person name="Zeh D."/>
            <person name="Zeh J."/>
        </authorList>
    </citation>
    <scope>NUCLEOTIDE SEQUENCE [LARGE SCALE GENOMIC DNA]</scope>
    <source>
        <strain evidence="2">IN4F17</strain>
        <tissue evidence="2">Whole Body</tissue>
    </source>
</reference>
<feature type="region of interest" description="Disordered" evidence="1">
    <location>
        <begin position="787"/>
        <end position="832"/>
    </location>
</feature>
<dbReference type="PANTHER" id="PTHR48125">
    <property type="entry name" value="LP07818P1"/>
    <property type="match status" value="1"/>
</dbReference>
<evidence type="ECO:0000313" key="2">
    <source>
        <dbReference type="EMBL" id="UYV69825.1"/>
    </source>
</evidence>
<dbReference type="PANTHER" id="PTHR48125:SF10">
    <property type="entry name" value="OS12G0136300 PROTEIN"/>
    <property type="match status" value="1"/>
</dbReference>
<feature type="compositionally biased region" description="Pro residues" evidence="1">
    <location>
        <begin position="794"/>
        <end position="809"/>
    </location>
</feature>
<feature type="compositionally biased region" description="Low complexity" evidence="1">
    <location>
        <begin position="121"/>
        <end position="139"/>
    </location>
</feature>
<name>A0ABY6KRU5_9ARAC</name>
<feature type="region of interest" description="Disordered" evidence="1">
    <location>
        <begin position="571"/>
        <end position="631"/>
    </location>
</feature>
<proteinExistence type="predicted"/>
<evidence type="ECO:0008006" key="4">
    <source>
        <dbReference type="Google" id="ProtNLM"/>
    </source>
</evidence>
<feature type="compositionally biased region" description="Pro residues" evidence="1">
    <location>
        <begin position="359"/>
        <end position="372"/>
    </location>
</feature>
<feature type="region of interest" description="Disordered" evidence="1">
    <location>
        <begin position="1"/>
        <end position="26"/>
    </location>
</feature>
<protein>
    <recommendedName>
        <fullName evidence="4">Gag-like protein</fullName>
    </recommendedName>
</protein>